<dbReference type="PANTHER" id="PTHR13182">
    <property type="entry name" value="ZINC FINGER PROTEIN 622"/>
    <property type="match status" value="1"/>
</dbReference>
<keyword evidence="1" id="KW-0863">Zinc-finger</keyword>
<dbReference type="InterPro" id="IPR036236">
    <property type="entry name" value="Znf_C2H2_sf"/>
</dbReference>
<dbReference type="HOGENOM" id="CLU_018787_1_1_1"/>
<sequence>MSIYTCNTCGLQFATAKDQRDHMKTDWHSYNLKRRVAELPPITEATFNSKVKAFAEQKEQPESKRQLTKKDLRRKEKEALLAKKKALLDQARESIISNMQKAQGEDSMKVSTQNDVLDQDKQQHEPVDERESEKNVESEISQEEKEEEELSPDQLAEKLMQEKIDNKVDIPLNHCLFCNKRNGFPTLDDALEHMFKCHGFYIPEQQYLVDKEGLIKYLSEKIGLGNMCLCCNFQGRSLEAVRAHMLAKAHCRIPYETEDEMLEISEFYDFSSTYADRALDAGDENDWEDVGSDEEGAEIEEEEEVPREFIYNDGTELYLPTGIKVGHRSLQRYYRQNLKPESVLTEGQGTLIAAETRHFAAVIDPKQVATQKRVWQTQVKDMKTHDKRAAKFVNNQPHYRDQLLQ</sequence>
<dbReference type="GeneID" id="34688302"/>
<dbReference type="PANTHER" id="PTHR13182:SF21">
    <property type="entry name" value="CYTOPLASMIC 60S SUBUNIT BIOGENESIS FACTOR REI1"/>
    <property type="match status" value="1"/>
</dbReference>
<dbReference type="GO" id="GO:0000278">
    <property type="term" value="P:mitotic cell cycle"/>
    <property type="evidence" value="ECO:0007669"/>
    <property type="project" value="EnsemblFungi"/>
</dbReference>
<dbReference type="GO" id="GO:0030687">
    <property type="term" value="C:preribosome, large subunit precursor"/>
    <property type="evidence" value="ECO:0007669"/>
    <property type="project" value="EnsemblFungi"/>
</dbReference>
<evidence type="ECO:0000259" key="3">
    <source>
        <dbReference type="PROSITE" id="PS50157"/>
    </source>
</evidence>
<dbReference type="Proteomes" id="UP000054304">
    <property type="component" value="Unassembled WGS sequence"/>
</dbReference>
<dbReference type="GO" id="GO:0042273">
    <property type="term" value="P:ribosomal large subunit biogenesis"/>
    <property type="evidence" value="ECO:0007669"/>
    <property type="project" value="EnsemblFungi"/>
</dbReference>
<dbReference type="InterPro" id="IPR013087">
    <property type="entry name" value="Znf_C2H2_type"/>
</dbReference>
<dbReference type="EMBL" id="LN736372">
    <property type="protein sequence ID" value="CEP64736.1"/>
    <property type="molecule type" value="Genomic_DNA"/>
</dbReference>
<dbReference type="GO" id="GO:0006913">
    <property type="term" value="P:nucleocytoplasmic transport"/>
    <property type="evidence" value="ECO:0007669"/>
    <property type="project" value="EnsemblFungi"/>
</dbReference>
<keyword evidence="5" id="KW-1185">Reference proteome</keyword>
<dbReference type="InterPro" id="IPR040025">
    <property type="entry name" value="Znf622/Rei1/Reh1"/>
</dbReference>
<feature type="region of interest" description="Disordered" evidence="2">
    <location>
        <begin position="100"/>
        <end position="153"/>
    </location>
</feature>
<dbReference type="PROSITE" id="PS50157">
    <property type="entry name" value="ZINC_FINGER_C2H2_2"/>
    <property type="match status" value="1"/>
</dbReference>
<dbReference type="GO" id="GO:0008270">
    <property type="term" value="F:zinc ion binding"/>
    <property type="evidence" value="ECO:0007669"/>
    <property type="project" value="UniProtKB-KW"/>
</dbReference>
<dbReference type="SMART" id="SM00355">
    <property type="entry name" value="ZnF_C2H2"/>
    <property type="match status" value="3"/>
</dbReference>
<protein>
    <submittedName>
        <fullName evidence="4">LALA0S13e01860g1_1</fullName>
    </submittedName>
</protein>
<feature type="compositionally biased region" description="Basic and acidic residues" evidence="2">
    <location>
        <begin position="118"/>
        <end position="137"/>
    </location>
</feature>
<dbReference type="STRING" id="1245769.A0A0C7NA46"/>
<feature type="compositionally biased region" description="Acidic residues" evidence="2">
    <location>
        <begin position="140"/>
        <end position="151"/>
    </location>
</feature>
<dbReference type="PROSITE" id="PS00028">
    <property type="entry name" value="ZINC_FINGER_C2H2_1"/>
    <property type="match status" value="1"/>
</dbReference>
<evidence type="ECO:0000313" key="5">
    <source>
        <dbReference type="Proteomes" id="UP000054304"/>
    </source>
</evidence>
<dbReference type="SUPFAM" id="SSF57667">
    <property type="entry name" value="beta-beta-alpha zinc fingers"/>
    <property type="match status" value="1"/>
</dbReference>
<dbReference type="Pfam" id="PF12756">
    <property type="entry name" value="zf-C2H2_2"/>
    <property type="match status" value="1"/>
</dbReference>
<keyword evidence="1" id="KW-0479">Metal-binding</keyword>
<feature type="domain" description="C2H2-type" evidence="3">
    <location>
        <begin position="4"/>
        <end position="29"/>
    </location>
</feature>
<reference evidence="4 5" key="1">
    <citation type="submission" date="2014-12" db="EMBL/GenBank/DDBJ databases">
        <authorList>
            <person name="Neuveglise Cecile"/>
        </authorList>
    </citation>
    <scope>NUCLEOTIDE SEQUENCE [LARGE SCALE GENOMIC DNA]</scope>
    <source>
        <strain evidence="4 5">CBS 12615</strain>
    </source>
</reference>
<accession>A0A0C7NA46</accession>
<dbReference type="AlphaFoldDB" id="A0A0C7NA46"/>
<keyword evidence="1" id="KW-0862">Zinc</keyword>
<dbReference type="OrthoDB" id="19329at2759"/>
<gene>
    <name evidence="4" type="ORF">LALA0_S13e01860g</name>
</gene>
<evidence type="ECO:0000256" key="2">
    <source>
        <dbReference type="SAM" id="MobiDB-lite"/>
    </source>
</evidence>
<dbReference type="GO" id="GO:0005737">
    <property type="term" value="C:cytoplasm"/>
    <property type="evidence" value="ECO:0007669"/>
    <property type="project" value="EnsemblFungi"/>
</dbReference>
<name>A0A0C7NA46_9SACH</name>
<dbReference type="GO" id="GO:0007117">
    <property type="term" value="P:budding cell bud growth"/>
    <property type="evidence" value="ECO:0007669"/>
    <property type="project" value="EnsemblFungi"/>
</dbReference>
<evidence type="ECO:0000313" key="4">
    <source>
        <dbReference type="EMBL" id="CEP64736.1"/>
    </source>
</evidence>
<proteinExistence type="predicted"/>
<evidence type="ECO:0000256" key="1">
    <source>
        <dbReference type="PROSITE-ProRule" id="PRU00042"/>
    </source>
</evidence>
<dbReference type="RefSeq" id="XP_022630940.1">
    <property type="nucleotide sequence ID" value="XM_022773010.1"/>
</dbReference>
<organism evidence="4 5">
    <name type="scientific">Lachancea lanzarotensis</name>
    <dbReference type="NCBI Taxonomy" id="1245769"/>
    <lineage>
        <taxon>Eukaryota</taxon>
        <taxon>Fungi</taxon>
        <taxon>Dikarya</taxon>
        <taxon>Ascomycota</taxon>
        <taxon>Saccharomycotina</taxon>
        <taxon>Saccharomycetes</taxon>
        <taxon>Saccharomycetales</taxon>
        <taxon>Saccharomycetaceae</taxon>
        <taxon>Lachancea</taxon>
    </lineage>
</organism>
<dbReference type="InterPro" id="IPR041661">
    <property type="entry name" value="ZN622/Rei1/Reh1_Znf-C2H2"/>
</dbReference>